<comment type="caution">
    <text evidence="2">The sequence shown here is derived from an EMBL/GenBank/DDBJ whole genome shotgun (WGS) entry which is preliminary data.</text>
</comment>
<dbReference type="EMBL" id="WKFB01000504">
    <property type="protein sequence ID" value="KAF6721133.1"/>
    <property type="molecule type" value="Genomic_DNA"/>
</dbReference>
<dbReference type="AlphaFoldDB" id="A0A834C4V0"/>
<reference evidence="2" key="1">
    <citation type="journal article" name="BMC Genomics">
        <title>Long-read sequencing and de novo genome assembly of marine medaka (Oryzias melastigma).</title>
        <authorList>
            <person name="Liang P."/>
            <person name="Saqib H.S.A."/>
            <person name="Ni X."/>
            <person name="Shen Y."/>
        </authorList>
    </citation>
    <scope>NUCLEOTIDE SEQUENCE</scope>
    <source>
        <strain evidence="2">Bigg-433</strain>
    </source>
</reference>
<gene>
    <name evidence="2" type="ORF">FQA47_003726</name>
</gene>
<dbReference type="Proteomes" id="UP000646548">
    <property type="component" value="Unassembled WGS sequence"/>
</dbReference>
<accession>A0A834C4V0</accession>
<feature type="region of interest" description="Disordered" evidence="1">
    <location>
        <begin position="1"/>
        <end position="88"/>
    </location>
</feature>
<feature type="compositionally biased region" description="Basic and acidic residues" evidence="1">
    <location>
        <begin position="48"/>
        <end position="57"/>
    </location>
</feature>
<organism evidence="2 3">
    <name type="scientific">Oryzias melastigma</name>
    <name type="common">Marine medaka</name>
    <dbReference type="NCBI Taxonomy" id="30732"/>
    <lineage>
        <taxon>Eukaryota</taxon>
        <taxon>Metazoa</taxon>
        <taxon>Chordata</taxon>
        <taxon>Craniata</taxon>
        <taxon>Vertebrata</taxon>
        <taxon>Euteleostomi</taxon>
        <taxon>Actinopterygii</taxon>
        <taxon>Neopterygii</taxon>
        <taxon>Teleostei</taxon>
        <taxon>Neoteleostei</taxon>
        <taxon>Acanthomorphata</taxon>
        <taxon>Ovalentaria</taxon>
        <taxon>Atherinomorphae</taxon>
        <taxon>Beloniformes</taxon>
        <taxon>Adrianichthyidae</taxon>
        <taxon>Oryziinae</taxon>
        <taxon>Oryzias</taxon>
    </lineage>
</organism>
<sequence length="165" mass="18081">MRQFCGQKLQKRRVHGAEEEEAVRQRHSNRRQGGTEEERSLGARRAYRRELLTDSRRNGAPRAAQEQSALISPQPSLSNSSHTRTGAKGAALYPSIQLDAGARGKDAAAFARLSHPVCARERGPALRLKLSSEWTDEEVGLHSSAQEDFGEIPSPGIEKTALRGG</sequence>
<name>A0A834C4V0_ORYME</name>
<evidence type="ECO:0000256" key="1">
    <source>
        <dbReference type="SAM" id="MobiDB-lite"/>
    </source>
</evidence>
<protein>
    <submittedName>
        <fullName evidence="2">Uncharacterized protein</fullName>
    </submittedName>
</protein>
<evidence type="ECO:0000313" key="3">
    <source>
        <dbReference type="Proteomes" id="UP000646548"/>
    </source>
</evidence>
<evidence type="ECO:0000313" key="2">
    <source>
        <dbReference type="EMBL" id="KAF6721133.1"/>
    </source>
</evidence>
<feature type="compositionally biased region" description="Polar residues" evidence="1">
    <location>
        <begin position="65"/>
        <end position="84"/>
    </location>
</feature>
<feature type="region of interest" description="Disordered" evidence="1">
    <location>
        <begin position="139"/>
        <end position="165"/>
    </location>
</feature>
<proteinExistence type="predicted"/>